<feature type="compositionally biased region" description="Acidic residues" evidence="5">
    <location>
        <begin position="429"/>
        <end position="444"/>
    </location>
</feature>
<dbReference type="PROSITE" id="PS50088">
    <property type="entry name" value="ANK_REPEAT"/>
    <property type="match status" value="1"/>
</dbReference>
<protein>
    <recommendedName>
        <fullName evidence="6">Cytochrome c domain-containing protein</fullName>
    </recommendedName>
</protein>
<keyword evidence="3" id="KW-0040">ANK repeat</keyword>
<dbReference type="Proteomes" id="UP000294003">
    <property type="component" value="Unassembled WGS sequence"/>
</dbReference>
<keyword evidence="1 4" id="KW-0479">Metal-binding</keyword>
<keyword evidence="2 4" id="KW-0408">Iron</keyword>
<feature type="domain" description="Cytochrome c" evidence="6">
    <location>
        <begin position="308"/>
        <end position="404"/>
    </location>
</feature>
<sequence>MAPTAPSTLGHLSTLGVRPIHLACLEGNFEEVMKLAKVHSYVDLPLRPTIHQPAHEPTWPSGETPLMLAALMGQIKIFEYLVRRGARYDKRDEDGFPPQSYSSEKPFAVEKRTLFLKKGIGKEHPKASHAREVITDLLDNPARLQVLVSCVRDSGYPNISLGKHGKKIMLLACVGEFDTGEVLGMEKTIGGVMIRGSQSVLKFAVSGFKGRSAQHDPRVLDREFWNRIALTKVARIIGFKFHGNLHDNGARRPLPHHVGRVQAGHVEVQLATYYVIEMGDRHAQGQPGGETWSTMRKLRALRSAHLGEERDAGIFISSQPCSSCHKYVQALSNYTKITFFIQGGAAMGPTIRSKTGRGRMAVDEVMHTFADEDAQPDPSDGEADEGDESDAMDAMVVRPLVTRGALPRDENRNDSGAATGQSQVIVLDDATEEEDAAWDSDDSESTMAFTAPPSPPDMQDRSADTQFAFAPPPEQQPPSAPTLKELLKQYTYVPNAAPTREKRKPRPPRTYEERMRYRNPWPAPIWYPPEYLTVSSSSERPHTRQRSISPVPRLRGSARDIARTERLASFPEQPRPRPRPGRASPIPHTSRGAARDIASVAFRLGRPSSPPTVTERYHTQPNRDRDRDQGPAARRTGGEEIPAWARAAYRDAGFLP</sequence>
<accession>A0ABY0H4J7</accession>
<feature type="repeat" description="ANK" evidence="3">
    <location>
        <begin position="61"/>
        <end position="93"/>
    </location>
</feature>
<name>A0ABY0H4J7_9PEZI</name>
<gene>
    <name evidence="7" type="ORF">DL762_007072</name>
</gene>
<dbReference type="InterPro" id="IPR036770">
    <property type="entry name" value="Ankyrin_rpt-contain_sf"/>
</dbReference>
<evidence type="ECO:0000256" key="3">
    <source>
        <dbReference type="PROSITE-ProRule" id="PRU00023"/>
    </source>
</evidence>
<evidence type="ECO:0000259" key="6">
    <source>
        <dbReference type="PROSITE" id="PS51007"/>
    </source>
</evidence>
<dbReference type="EMBL" id="QJNS01000249">
    <property type="protein sequence ID" value="RYO81495.1"/>
    <property type="molecule type" value="Genomic_DNA"/>
</dbReference>
<feature type="compositionally biased region" description="Basic and acidic residues" evidence="5">
    <location>
        <begin position="557"/>
        <end position="566"/>
    </location>
</feature>
<keyword evidence="8" id="KW-1185">Reference proteome</keyword>
<organism evidence="7 8">
    <name type="scientific">Monosporascus cannonballus</name>
    <dbReference type="NCBI Taxonomy" id="155416"/>
    <lineage>
        <taxon>Eukaryota</taxon>
        <taxon>Fungi</taxon>
        <taxon>Dikarya</taxon>
        <taxon>Ascomycota</taxon>
        <taxon>Pezizomycotina</taxon>
        <taxon>Sordariomycetes</taxon>
        <taxon>Xylariomycetidae</taxon>
        <taxon>Xylariales</taxon>
        <taxon>Xylariales incertae sedis</taxon>
        <taxon>Monosporascus</taxon>
    </lineage>
</organism>
<feature type="compositionally biased region" description="Basic and acidic residues" evidence="5">
    <location>
        <begin position="615"/>
        <end position="629"/>
    </location>
</feature>
<dbReference type="Pfam" id="PF12796">
    <property type="entry name" value="Ank_2"/>
    <property type="match status" value="1"/>
</dbReference>
<dbReference type="SMART" id="SM00248">
    <property type="entry name" value="ANK"/>
    <property type="match status" value="2"/>
</dbReference>
<evidence type="ECO:0000313" key="7">
    <source>
        <dbReference type="EMBL" id="RYO81495.1"/>
    </source>
</evidence>
<keyword evidence="4" id="KW-0349">Heme</keyword>
<dbReference type="Gene3D" id="1.25.40.20">
    <property type="entry name" value="Ankyrin repeat-containing domain"/>
    <property type="match status" value="1"/>
</dbReference>
<dbReference type="InterPro" id="IPR002110">
    <property type="entry name" value="Ankyrin_rpt"/>
</dbReference>
<reference evidence="7 8" key="1">
    <citation type="submission" date="2018-06" db="EMBL/GenBank/DDBJ databases">
        <title>Complete Genomes of Monosporascus.</title>
        <authorList>
            <person name="Robinson A.J."/>
            <person name="Natvig D.O."/>
        </authorList>
    </citation>
    <scope>NUCLEOTIDE SEQUENCE [LARGE SCALE GENOMIC DNA]</scope>
    <source>
        <strain evidence="7 8">CBS 609.92</strain>
    </source>
</reference>
<evidence type="ECO:0000256" key="2">
    <source>
        <dbReference type="ARBA" id="ARBA00023004"/>
    </source>
</evidence>
<feature type="compositionally biased region" description="Acidic residues" evidence="5">
    <location>
        <begin position="371"/>
        <end position="391"/>
    </location>
</feature>
<proteinExistence type="predicted"/>
<dbReference type="PROSITE" id="PS51007">
    <property type="entry name" value="CYTC"/>
    <property type="match status" value="1"/>
</dbReference>
<feature type="compositionally biased region" description="Polar residues" evidence="5">
    <location>
        <begin position="414"/>
        <end position="424"/>
    </location>
</feature>
<evidence type="ECO:0000313" key="8">
    <source>
        <dbReference type="Proteomes" id="UP000294003"/>
    </source>
</evidence>
<comment type="caution">
    <text evidence="7">The sequence shown here is derived from an EMBL/GenBank/DDBJ whole genome shotgun (WGS) entry which is preliminary data.</text>
</comment>
<dbReference type="PROSITE" id="PS50297">
    <property type="entry name" value="ANK_REP_REGION"/>
    <property type="match status" value="1"/>
</dbReference>
<evidence type="ECO:0000256" key="5">
    <source>
        <dbReference type="SAM" id="MobiDB-lite"/>
    </source>
</evidence>
<feature type="region of interest" description="Disordered" evidence="5">
    <location>
        <begin position="369"/>
        <end position="642"/>
    </location>
</feature>
<dbReference type="SUPFAM" id="SSF48403">
    <property type="entry name" value="Ankyrin repeat"/>
    <property type="match status" value="1"/>
</dbReference>
<dbReference type="InterPro" id="IPR009056">
    <property type="entry name" value="Cyt_c-like_dom"/>
</dbReference>
<evidence type="ECO:0000256" key="4">
    <source>
        <dbReference type="PROSITE-ProRule" id="PRU00433"/>
    </source>
</evidence>
<evidence type="ECO:0000256" key="1">
    <source>
        <dbReference type="ARBA" id="ARBA00022723"/>
    </source>
</evidence>
<feature type="compositionally biased region" description="Pro residues" evidence="5">
    <location>
        <begin position="470"/>
        <end position="480"/>
    </location>
</feature>